<keyword evidence="2" id="KW-1185">Reference proteome</keyword>
<evidence type="ECO:0008006" key="3">
    <source>
        <dbReference type="Google" id="ProtNLM"/>
    </source>
</evidence>
<dbReference type="Proteomes" id="UP000030661">
    <property type="component" value="Unassembled WGS sequence"/>
</dbReference>
<protein>
    <recommendedName>
        <fullName evidence="3">WG repeat-containing protein</fullName>
    </recommendedName>
</protein>
<evidence type="ECO:0000313" key="2">
    <source>
        <dbReference type="Proteomes" id="UP000030661"/>
    </source>
</evidence>
<dbReference type="AlphaFoldDB" id="A0A0S6WA48"/>
<dbReference type="EMBL" id="DF820463">
    <property type="protein sequence ID" value="GAK55378.1"/>
    <property type="molecule type" value="Genomic_DNA"/>
</dbReference>
<dbReference type="eggNOG" id="COG5263">
    <property type="taxonomic scope" value="Bacteria"/>
</dbReference>
<dbReference type="InterPro" id="IPR032774">
    <property type="entry name" value="WG_beta_rep"/>
</dbReference>
<dbReference type="STRING" id="1499967.U27_02211"/>
<proteinExistence type="predicted"/>
<dbReference type="Pfam" id="PF14903">
    <property type="entry name" value="WG_beta_rep"/>
    <property type="match status" value="1"/>
</dbReference>
<sequence length="98" mass="11430">MIAPQFDDARWFAEGLAAVKRDEQWGCINPAGQMVIAPRFESALWFFEGCARVKLDGQWGYVNAQGVVVRVNRSVKALLWQRKQSFRSFHLRNRLFRE</sequence>
<dbReference type="PANTHER" id="PTHR37841:SF1">
    <property type="entry name" value="DUF3298 DOMAIN-CONTAINING PROTEIN"/>
    <property type="match status" value="1"/>
</dbReference>
<organism evidence="1">
    <name type="scientific">Vecturithrix granuli</name>
    <dbReference type="NCBI Taxonomy" id="1499967"/>
    <lineage>
        <taxon>Bacteria</taxon>
        <taxon>Candidatus Moduliflexota</taxon>
        <taxon>Candidatus Vecturitrichia</taxon>
        <taxon>Candidatus Vecturitrichales</taxon>
        <taxon>Candidatus Vecturitrichaceae</taxon>
        <taxon>Candidatus Vecturithrix</taxon>
    </lineage>
</organism>
<name>A0A0S6WA48_VECG1</name>
<accession>A0A0S6WA48</accession>
<dbReference type="SUPFAM" id="SSF69360">
    <property type="entry name" value="Cell wall binding repeat"/>
    <property type="match status" value="1"/>
</dbReference>
<reference evidence="1" key="1">
    <citation type="journal article" date="2015" name="PeerJ">
        <title>First genomic representation of candidate bacterial phylum KSB3 points to enhanced environmental sensing as a trigger of wastewater bulking.</title>
        <authorList>
            <person name="Sekiguchi Y."/>
            <person name="Ohashi A."/>
            <person name="Parks D.H."/>
            <person name="Yamauchi T."/>
            <person name="Tyson G.W."/>
            <person name="Hugenholtz P."/>
        </authorList>
    </citation>
    <scope>NUCLEOTIDE SEQUENCE [LARGE SCALE GENOMIC DNA]</scope>
</reference>
<dbReference type="HOGENOM" id="CLU_2328094_0_0_0"/>
<evidence type="ECO:0000313" key="1">
    <source>
        <dbReference type="EMBL" id="GAK55378.1"/>
    </source>
</evidence>
<dbReference type="PANTHER" id="PTHR37841">
    <property type="entry name" value="GLR2918 PROTEIN"/>
    <property type="match status" value="1"/>
</dbReference>
<gene>
    <name evidence="1" type="ORF">U27_02211</name>
</gene>